<dbReference type="CDD" id="cd04077">
    <property type="entry name" value="Peptidases_S8_PCSK9_ProteinaseK_like"/>
    <property type="match status" value="1"/>
</dbReference>
<dbReference type="InterPro" id="IPR000209">
    <property type="entry name" value="Peptidase_S8/S53_dom"/>
</dbReference>
<dbReference type="PROSITE" id="PS00136">
    <property type="entry name" value="SUBTILASE_ASP"/>
    <property type="match status" value="1"/>
</dbReference>
<feature type="active site" description="Charge relay system" evidence="5">
    <location>
        <position position="182"/>
    </location>
</feature>
<dbReference type="InterPro" id="IPR023828">
    <property type="entry name" value="Peptidase_S8_Ser-AS"/>
</dbReference>
<evidence type="ECO:0000256" key="5">
    <source>
        <dbReference type="PROSITE-ProRule" id="PRU01240"/>
    </source>
</evidence>
<dbReference type="InterPro" id="IPR022398">
    <property type="entry name" value="Peptidase_S8_His-AS"/>
</dbReference>
<comment type="similarity">
    <text evidence="1 5 6">Belongs to the peptidase S8 family.</text>
</comment>
<gene>
    <name evidence="9" type="ORF">GNLVRS02_ARAD1A03322g</name>
</gene>
<dbReference type="PhylomeDB" id="A0A060T1Y8"/>
<feature type="domain" description="Inhibitor I9" evidence="8">
    <location>
        <begin position="31"/>
        <end position="97"/>
    </location>
</feature>
<reference evidence="9" key="2">
    <citation type="submission" date="2014-06" db="EMBL/GenBank/DDBJ databases">
        <title>The complete genome of Blastobotrys (Arxula) adeninivorans LS3 - a yeast of biotechnological interest.</title>
        <authorList>
            <person name="Kunze G."/>
            <person name="Gaillardin C."/>
            <person name="Czernicka M."/>
            <person name="Durrens P."/>
            <person name="Martin T."/>
            <person name="Boer E."/>
            <person name="Gabaldon T."/>
            <person name="Cruz J."/>
            <person name="Talla E."/>
            <person name="Marck C."/>
            <person name="Goffeau A."/>
            <person name="Barbe V."/>
            <person name="Baret P."/>
            <person name="Baronian K."/>
            <person name="Beier S."/>
            <person name="Bleykasten C."/>
            <person name="Bode R."/>
            <person name="Casaregola S."/>
            <person name="Despons L."/>
            <person name="Fairhead C."/>
            <person name="Giersberg M."/>
            <person name="Gierski P."/>
            <person name="Hahnel U."/>
            <person name="Hartmann A."/>
            <person name="Jankowska D."/>
            <person name="Jubin C."/>
            <person name="Jung P."/>
            <person name="Lafontaine I."/>
            <person name="Leh-Louis V."/>
            <person name="Lemaire M."/>
            <person name="Marcet-Houben M."/>
            <person name="Mascher M."/>
            <person name="Morel G."/>
            <person name="Richard G.-F."/>
            <person name="Riechen J."/>
            <person name="Sacerdot C."/>
            <person name="Sarkar A."/>
            <person name="Savel G."/>
            <person name="Schacherer J."/>
            <person name="Sherman D."/>
            <person name="Straub M.-L."/>
            <person name="Stein N."/>
            <person name="Thierry A."/>
            <person name="Trautwein-Schult A."/>
            <person name="Westhof E."/>
            <person name="Worch S."/>
            <person name="Dujon B."/>
            <person name="Souciet J.-L."/>
            <person name="Wincker P."/>
            <person name="Scholz U."/>
            <person name="Neuveglise N."/>
        </authorList>
    </citation>
    <scope>NUCLEOTIDE SEQUENCE</scope>
    <source>
        <strain evidence="9">LS3</strain>
    </source>
</reference>
<dbReference type="InterPro" id="IPR010259">
    <property type="entry name" value="S8pro/Inhibitor_I9"/>
</dbReference>
<organism evidence="9">
    <name type="scientific">Blastobotrys adeninivorans</name>
    <name type="common">Yeast</name>
    <name type="synonym">Arxula adeninivorans</name>
    <dbReference type="NCBI Taxonomy" id="409370"/>
    <lineage>
        <taxon>Eukaryota</taxon>
        <taxon>Fungi</taxon>
        <taxon>Dikarya</taxon>
        <taxon>Ascomycota</taxon>
        <taxon>Saccharomycotina</taxon>
        <taxon>Dipodascomycetes</taxon>
        <taxon>Dipodascales</taxon>
        <taxon>Trichomonascaceae</taxon>
        <taxon>Blastobotrys</taxon>
    </lineage>
</organism>
<sequence length="397" mass="42811">MRAFQAMCIGATSLAIFGSCHPIEEEEALDYIVVFRDHVASDPVKRDLHSNWMSEMSANSTANFAIGKLAGYHGSFTKRQIKAIRDHEDVAYVEEDSYDFGQNVTFVQHTPPWGLARISHREKPNTNGDTGDSYVFDQVAGDGTTIYLLDTGIRDSHAEFTGRVRWGKNFVTQEGNDDRNGHGTHVAGTAAGAAVGVAKYAEIVPVKILDSQQRGRLSDFVKALEWVVDDHKSKGGRSIVNYSAVGEVSQSRDDAIASVLDEGLIFVGAAGNNESDACDYGPPNYTENNGDKAQLIVAGLNFTDAPADFTNYGRCVQIYAPGVNINSSVNTGDTAYEIMSGTSMAAPHVAGLASYYWSIYPDYDAKAITDMIKNSNPGSVVNNFPGTSNGIAYNGAN</sequence>
<dbReference type="PROSITE" id="PS51257">
    <property type="entry name" value="PROKAR_LIPOPROTEIN"/>
    <property type="match status" value="1"/>
</dbReference>
<reference evidence="9" key="1">
    <citation type="submission" date="2014-02" db="EMBL/GenBank/DDBJ databases">
        <authorList>
            <person name="Genoscope - CEA"/>
        </authorList>
    </citation>
    <scope>NUCLEOTIDE SEQUENCE</scope>
    <source>
        <strain evidence="9">LS3</strain>
    </source>
</reference>
<dbReference type="Pfam" id="PF00082">
    <property type="entry name" value="Peptidase_S8"/>
    <property type="match status" value="1"/>
</dbReference>
<dbReference type="Gene3D" id="3.40.50.200">
    <property type="entry name" value="Peptidase S8/S53 domain"/>
    <property type="match status" value="1"/>
</dbReference>
<evidence type="ECO:0000256" key="4">
    <source>
        <dbReference type="ARBA" id="ARBA00022825"/>
    </source>
</evidence>
<proteinExistence type="inferred from homology"/>
<dbReference type="InterPro" id="IPR034193">
    <property type="entry name" value="PCSK9_ProteinaseK-like"/>
</dbReference>
<evidence type="ECO:0000256" key="2">
    <source>
        <dbReference type="ARBA" id="ARBA00022670"/>
    </source>
</evidence>
<evidence type="ECO:0000256" key="3">
    <source>
        <dbReference type="ARBA" id="ARBA00022801"/>
    </source>
</evidence>
<dbReference type="Pfam" id="PF05922">
    <property type="entry name" value="Inhibitor_I9"/>
    <property type="match status" value="1"/>
</dbReference>
<dbReference type="SUPFAM" id="SSF54897">
    <property type="entry name" value="Protease propeptides/inhibitors"/>
    <property type="match status" value="1"/>
</dbReference>
<dbReference type="PROSITE" id="PS00138">
    <property type="entry name" value="SUBTILASE_SER"/>
    <property type="match status" value="1"/>
</dbReference>
<dbReference type="PROSITE" id="PS00137">
    <property type="entry name" value="SUBTILASE_HIS"/>
    <property type="match status" value="1"/>
</dbReference>
<keyword evidence="3 5" id="KW-0378">Hydrolase</keyword>
<evidence type="ECO:0000259" key="7">
    <source>
        <dbReference type="Pfam" id="PF00082"/>
    </source>
</evidence>
<dbReference type="GO" id="GO:0006508">
    <property type="term" value="P:proteolysis"/>
    <property type="evidence" value="ECO:0007669"/>
    <property type="project" value="UniProtKB-KW"/>
</dbReference>
<evidence type="ECO:0000256" key="6">
    <source>
        <dbReference type="RuleBase" id="RU003355"/>
    </source>
</evidence>
<evidence type="ECO:0000313" key="9">
    <source>
        <dbReference type="EMBL" id="CDP33171.1"/>
    </source>
</evidence>
<dbReference type="MEROPS" id="S08.133"/>
<dbReference type="PRINTS" id="PR00723">
    <property type="entry name" value="SUBTILISIN"/>
</dbReference>
<dbReference type="InterPro" id="IPR037045">
    <property type="entry name" value="S8pro/Inhibitor_I9_sf"/>
</dbReference>
<dbReference type="PANTHER" id="PTHR43806">
    <property type="entry name" value="PEPTIDASE S8"/>
    <property type="match status" value="1"/>
</dbReference>
<dbReference type="FunFam" id="3.40.50.200:FF:000007">
    <property type="entry name" value="Subtilisin-like serine protease"/>
    <property type="match status" value="1"/>
</dbReference>
<name>A0A060T1Y8_BLAAD</name>
<keyword evidence="4 5" id="KW-0720">Serine protease</keyword>
<dbReference type="InterPro" id="IPR015500">
    <property type="entry name" value="Peptidase_S8_subtilisin-rel"/>
</dbReference>
<dbReference type="SUPFAM" id="SSF52743">
    <property type="entry name" value="Subtilisin-like"/>
    <property type="match status" value="1"/>
</dbReference>
<dbReference type="PROSITE" id="PS51892">
    <property type="entry name" value="SUBTILASE"/>
    <property type="match status" value="1"/>
</dbReference>
<dbReference type="InterPro" id="IPR023827">
    <property type="entry name" value="Peptidase_S8_Asp-AS"/>
</dbReference>
<evidence type="ECO:0000259" key="8">
    <source>
        <dbReference type="Pfam" id="PF05922"/>
    </source>
</evidence>
<feature type="active site" description="Charge relay system" evidence="5">
    <location>
        <position position="150"/>
    </location>
</feature>
<dbReference type="PANTHER" id="PTHR43806:SF11">
    <property type="entry name" value="CEREVISIN-RELATED"/>
    <property type="match status" value="1"/>
</dbReference>
<dbReference type="GO" id="GO:0004252">
    <property type="term" value="F:serine-type endopeptidase activity"/>
    <property type="evidence" value="ECO:0007669"/>
    <property type="project" value="UniProtKB-UniRule"/>
</dbReference>
<dbReference type="AlphaFoldDB" id="A0A060T1Y8"/>
<feature type="domain" description="Peptidase S8/S53" evidence="7">
    <location>
        <begin position="141"/>
        <end position="376"/>
    </location>
</feature>
<dbReference type="Gene3D" id="3.30.70.80">
    <property type="entry name" value="Peptidase S8 propeptide/proteinase inhibitor I9"/>
    <property type="match status" value="1"/>
</dbReference>
<dbReference type="InterPro" id="IPR036852">
    <property type="entry name" value="Peptidase_S8/S53_dom_sf"/>
</dbReference>
<evidence type="ECO:0000256" key="1">
    <source>
        <dbReference type="ARBA" id="ARBA00011073"/>
    </source>
</evidence>
<protein>
    <submittedName>
        <fullName evidence="9">ARAD1A03322p</fullName>
    </submittedName>
</protein>
<keyword evidence="2 5" id="KW-0645">Protease</keyword>
<dbReference type="InterPro" id="IPR050131">
    <property type="entry name" value="Peptidase_S8_subtilisin-like"/>
</dbReference>
<feature type="active site" description="Charge relay system" evidence="5">
    <location>
        <position position="343"/>
    </location>
</feature>
<dbReference type="EMBL" id="HG937691">
    <property type="protein sequence ID" value="CDP33171.1"/>
    <property type="molecule type" value="Genomic_DNA"/>
</dbReference>
<accession>A0A060T1Y8</accession>